<dbReference type="AlphaFoldDB" id="A0A2H6BWS1"/>
<dbReference type="Pfam" id="PF01850">
    <property type="entry name" value="PIN"/>
    <property type="match status" value="1"/>
</dbReference>
<protein>
    <recommendedName>
        <fullName evidence="1">PIN domain-containing protein</fullName>
    </recommendedName>
</protein>
<name>A0A2H6BWS1_MICAE</name>
<comment type="caution">
    <text evidence="2">The sequence shown here is derived from an EMBL/GenBank/DDBJ whole genome shotgun (WGS) entry which is preliminary data.</text>
</comment>
<dbReference type="SUPFAM" id="SSF88723">
    <property type="entry name" value="PIN domain-like"/>
    <property type="match status" value="1"/>
</dbReference>
<evidence type="ECO:0000259" key="1">
    <source>
        <dbReference type="Pfam" id="PF01850"/>
    </source>
</evidence>
<dbReference type="InterPro" id="IPR029060">
    <property type="entry name" value="PIN-like_dom_sf"/>
</dbReference>
<evidence type="ECO:0000313" key="3">
    <source>
        <dbReference type="Proteomes" id="UP000236321"/>
    </source>
</evidence>
<dbReference type="InterPro" id="IPR002716">
    <property type="entry name" value="PIN_dom"/>
</dbReference>
<feature type="domain" description="PIN" evidence="1">
    <location>
        <begin position="5"/>
        <end position="125"/>
    </location>
</feature>
<dbReference type="PANTHER" id="PTHR42188:SF1">
    <property type="entry name" value="23S RRNA-SPECIFIC ENDONUCLEASE VAPC20"/>
    <property type="match status" value="1"/>
</dbReference>
<proteinExistence type="predicted"/>
<dbReference type="GO" id="GO:0016075">
    <property type="term" value="P:rRNA catabolic process"/>
    <property type="evidence" value="ECO:0007669"/>
    <property type="project" value="TreeGrafter"/>
</dbReference>
<gene>
    <name evidence="2" type="ORF">BGM30_37150</name>
</gene>
<dbReference type="Gene3D" id="3.40.50.1010">
    <property type="entry name" value="5'-nuclease"/>
    <property type="match status" value="1"/>
</dbReference>
<sequence>MKAIIADTTPLYGAIDTSDQYHSRAQAELRRIESEDLTVIISFPVYIETYSLLLYRLGFEQANHFTQNCLESANLINPTEDQYFAAIAKAKQFPDQTITIVDALTAIISIELDLPVWSYDYHFDIMRVKVWR</sequence>
<organism evidence="2 3">
    <name type="scientific">Microcystis aeruginosa NIES-298</name>
    <dbReference type="NCBI Taxonomy" id="449468"/>
    <lineage>
        <taxon>Bacteria</taxon>
        <taxon>Bacillati</taxon>
        <taxon>Cyanobacteriota</taxon>
        <taxon>Cyanophyceae</taxon>
        <taxon>Oscillatoriophycideae</taxon>
        <taxon>Chroococcales</taxon>
        <taxon>Microcystaceae</taxon>
        <taxon>Microcystis</taxon>
    </lineage>
</organism>
<dbReference type="PANTHER" id="PTHR42188">
    <property type="entry name" value="23S RRNA-SPECIFIC ENDONUCLEASE VAPC20"/>
    <property type="match status" value="1"/>
</dbReference>
<dbReference type="GO" id="GO:0004521">
    <property type="term" value="F:RNA endonuclease activity"/>
    <property type="evidence" value="ECO:0007669"/>
    <property type="project" value="InterPro"/>
</dbReference>
<dbReference type="RefSeq" id="WP_002750612.1">
    <property type="nucleotide sequence ID" value="NZ_BEIU01000014.1"/>
</dbReference>
<dbReference type="Proteomes" id="UP000236321">
    <property type="component" value="Unassembled WGS sequence"/>
</dbReference>
<reference evidence="3" key="1">
    <citation type="submission" date="2017-12" db="EMBL/GenBank/DDBJ databases">
        <title>Improved Draft Genome Sequence of Microcystis aeruginosa NIES-298, a Microcystin-Producing Cyanobacterium from Lake Kasumigaura, Japan.</title>
        <authorList>
            <person name="Yamaguchi H."/>
            <person name="Suzuki S."/>
            <person name="Kawachi M."/>
        </authorList>
    </citation>
    <scope>NUCLEOTIDE SEQUENCE [LARGE SCALE GENOMIC DNA]</scope>
    <source>
        <strain evidence="3">NIES-298</strain>
    </source>
</reference>
<evidence type="ECO:0000313" key="2">
    <source>
        <dbReference type="EMBL" id="GBD54622.1"/>
    </source>
</evidence>
<accession>A0A2H6BWS1</accession>
<dbReference type="InterPro" id="IPR039018">
    <property type="entry name" value="VapC20-like"/>
</dbReference>
<dbReference type="EMBL" id="BEYQ01000013">
    <property type="protein sequence ID" value="GBD54622.1"/>
    <property type="molecule type" value="Genomic_DNA"/>
</dbReference>